<evidence type="ECO:0000313" key="3">
    <source>
        <dbReference type="Proteomes" id="UP000295773"/>
    </source>
</evidence>
<keyword evidence="3" id="KW-1185">Reference proteome</keyword>
<comment type="caution">
    <text evidence="2">The sequence shown here is derived from an EMBL/GenBank/DDBJ whole genome shotgun (WGS) entry which is preliminary data.</text>
</comment>
<accession>A0A4R3TPB5</accession>
<dbReference type="AlphaFoldDB" id="A0A4R3TPB5"/>
<dbReference type="RefSeq" id="WP_008978389.1">
    <property type="nucleotide sequence ID" value="NZ_DBGDHU010000010.1"/>
</dbReference>
<dbReference type="EMBL" id="SMBP01000001">
    <property type="protein sequence ID" value="TCU63475.1"/>
    <property type="molecule type" value="Genomic_DNA"/>
</dbReference>
<dbReference type="Proteomes" id="UP000295773">
    <property type="component" value="Unassembled WGS sequence"/>
</dbReference>
<proteinExistence type="predicted"/>
<organism evidence="2 3">
    <name type="scientific">Longicatena caecimuris</name>
    <dbReference type="NCBI Taxonomy" id="1796635"/>
    <lineage>
        <taxon>Bacteria</taxon>
        <taxon>Bacillati</taxon>
        <taxon>Bacillota</taxon>
        <taxon>Erysipelotrichia</taxon>
        <taxon>Erysipelotrichales</taxon>
        <taxon>Erysipelotrichaceae</taxon>
        <taxon>Longicatena</taxon>
    </lineage>
</organism>
<name>A0A4R3TPB5_9FIRM</name>
<reference evidence="2 3" key="1">
    <citation type="submission" date="2019-03" db="EMBL/GenBank/DDBJ databases">
        <title>Genomic Encyclopedia of Type Strains, Phase IV (KMG-IV): sequencing the most valuable type-strain genomes for metagenomic binning, comparative biology and taxonomic classification.</title>
        <authorList>
            <person name="Goeker M."/>
        </authorList>
    </citation>
    <scope>NUCLEOTIDE SEQUENCE [LARGE SCALE GENOMIC DNA]</scope>
    <source>
        <strain evidence="2 3">DSM 29481</strain>
    </source>
</reference>
<protein>
    <recommendedName>
        <fullName evidence="4">Prepilin-type N-terminal cleavage/methylation domain-containing protein</fullName>
    </recommendedName>
</protein>
<sequence length="124" mass="14317">MKHTQRSFSFLMEFVIILFFFALAATICAGFLLKAKEKEATAITLQHDLLQAQSIIEELQIASDVPFEQRFDSIKKDELNYQKGNMKIIFNDKALSSGKIQLWHEDVILCEIPFVLGEIYHAYE</sequence>
<evidence type="ECO:0000256" key="1">
    <source>
        <dbReference type="SAM" id="Phobius"/>
    </source>
</evidence>
<keyword evidence="1" id="KW-1133">Transmembrane helix</keyword>
<feature type="transmembrane region" description="Helical" evidence="1">
    <location>
        <begin position="12"/>
        <end position="33"/>
    </location>
</feature>
<gene>
    <name evidence="2" type="ORF">EDD61_101127</name>
</gene>
<evidence type="ECO:0000313" key="2">
    <source>
        <dbReference type="EMBL" id="TCU63475.1"/>
    </source>
</evidence>
<keyword evidence="1" id="KW-0472">Membrane</keyword>
<keyword evidence="1" id="KW-0812">Transmembrane</keyword>
<evidence type="ECO:0008006" key="4">
    <source>
        <dbReference type="Google" id="ProtNLM"/>
    </source>
</evidence>